<dbReference type="PANTHER" id="PTHR34183">
    <property type="entry name" value="ENDOLYTIC PEPTIDOGLYCAN TRANSGLYCOSYLASE RLPA"/>
    <property type="match status" value="1"/>
</dbReference>
<dbReference type="InterPro" id="IPR009009">
    <property type="entry name" value="RlpA-like_DPBB"/>
</dbReference>
<name>A0A1F5T0S9_9BACT</name>
<dbReference type="InterPro" id="IPR036908">
    <property type="entry name" value="RlpA-like_sf"/>
</dbReference>
<dbReference type="Gene3D" id="2.40.40.10">
    <property type="entry name" value="RlpA-like domain"/>
    <property type="match status" value="1"/>
</dbReference>
<proteinExistence type="predicted"/>
<dbReference type="PANTHER" id="PTHR34183:SF8">
    <property type="entry name" value="ENDOLYTIC PEPTIDOGLYCAN TRANSGLYCOSYLASE RLPA-RELATED"/>
    <property type="match status" value="1"/>
</dbReference>
<dbReference type="SUPFAM" id="SSF50685">
    <property type="entry name" value="Barwin-like endoglucanases"/>
    <property type="match status" value="1"/>
</dbReference>
<evidence type="ECO:0000259" key="1">
    <source>
        <dbReference type="Pfam" id="PF03330"/>
    </source>
</evidence>
<evidence type="ECO:0000313" key="3">
    <source>
        <dbReference type="Proteomes" id="UP000179001"/>
    </source>
</evidence>
<sequence>MKKLLSLILGGMLIGGMLMSVPAKAFIIVSPESITQIHIDTPTLLKGYTVVTENQKFFIGVRPEVLAVESGVVLKQYDSTQFEFPEGLTAVSQVYEFDIQNKESFRNEKPLLMKMYLDEPTSKYKNLYFYNGVIDKWVVLPTDIVDDDVIKSVIHLPYAKMVVLEGAEAMTEGAASWYSYKRCNCAASPDYPKGSVLRVTNLENNKFVDVTVNDYGPDRTIHPERVIDLDKVAFLQLGELWQGILPKVKVERLR</sequence>
<organism evidence="2 3">
    <name type="scientific">Candidatus Falkowbacteria bacterium RIFOXYC2_FULL_36_12</name>
    <dbReference type="NCBI Taxonomy" id="1798002"/>
    <lineage>
        <taxon>Bacteria</taxon>
        <taxon>Candidatus Falkowiibacteriota</taxon>
    </lineage>
</organism>
<dbReference type="STRING" id="1798002.A2478_02675"/>
<evidence type="ECO:0000313" key="2">
    <source>
        <dbReference type="EMBL" id="OGF32512.1"/>
    </source>
</evidence>
<feature type="domain" description="RlpA-like protein double-psi beta-barrel" evidence="1">
    <location>
        <begin position="183"/>
        <end position="246"/>
    </location>
</feature>
<dbReference type="Pfam" id="PF03330">
    <property type="entry name" value="DPBB_1"/>
    <property type="match status" value="1"/>
</dbReference>
<dbReference type="Proteomes" id="UP000179001">
    <property type="component" value="Unassembled WGS sequence"/>
</dbReference>
<accession>A0A1F5T0S9</accession>
<dbReference type="CDD" id="cd22268">
    <property type="entry name" value="DPBB_RlpA-like"/>
    <property type="match status" value="1"/>
</dbReference>
<comment type="caution">
    <text evidence="2">The sequence shown here is derived from an EMBL/GenBank/DDBJ whole genome shotgun (WGS) entry which is preliminary data.</text>
</comment>
<dbReference type="EMBL" id="MFGJ01000005">
    <property type="protein sequence ID" value="OGF32512.1"/>
    <property type="molecule type" value="Genomic_DNA"/>
</dbReference>
<dbReference type="AlphaFoldDB" id="A0A1F5T0S9"/>
<protein>
    <recommendedName>
        <fullName evidence="1">RlpA-like protein double-psi beta-barrel domain-containing protein</fullName>
    </recommendedName>
</protein>
<gene>
    <name evidence="2" type="ORF">A2478_02675</name>
</gene>
<reference evidence="2 3" key="1">
    <citation type="journal article" date="2016" name="Nat. Commun.">
        <title>Thousands of microbial genomes shed light on interconnected biogeochemical processes in an aquifer system.</title>
        <authorList>
            <person name="Anantharaman K."/>
            <person name="Brown C.T."/>
            <person name="Hug L.A."/>
            <person name="Sharon I."/>
            <person name="Castelle C.J."/>
            <person name="Probst A.J."/>
            <person name="Thomas B.C."/>
            <person name="Singh A."/>
            <person name="Wilkins M.J."/>
            <person name="Karaoz U."/>
            <person name="Brodie E.L."/>
            <person name="Williams K.H."/>
            <person name="Hubbard S.S."/>
            <person name="Banfield J.F."/>
        </authorList>
    </citation>
    <scope>NUCLEOTIDE SEQUENCE [LARGE SCALE GENOMIC DNA]</scope>
</reference>